<dbReference type="KEGG" id="lala:AB8B28_11880"/>
<dbReference type="InterPro" id="IPR037914">
    <property type="entry name" value="SpoVT-AbrB_sf"/>
</dbReference>
<dbReference type="SUPFAM" id="SSF89447">
    <property type="entry name" value="AbrB/MazE/MraZ-like"/>
    <property type="match status" value="1"/>
</dbReference>
<dbReference type="EMBL" id="CP165647">
    <property type="protein sequence ID" value="XDU62304.1"/>
    <property type="molecule type" value="Genomic_DNA"/>
</dbReference>
<dbReference type="PANTHER" id="PTHR34860:SF6">
    <property type="entry name" value="REPRESSOR-LIKE PROTEIN SSO7C3"/>
    <property type="match status" value="1"/>
</dbReference>
<gene>
    <name evidence="2" type="ORF">AB8B28_11880</name>
</gene>
<sequence>MKYKGKEFECGTVKVGERGQIVIPKSIREDLNINSGDNLIVLGNKEEGIRIIVANSLEELAQIVLNDKKK</sequence>
<dbReference type="InterPro" id="IPR052975">
    <property type="entry name" value="Repressor-like_regulatory"/>
</dbReference>
<protein>
    <submittedName>
        <fullName evidence="2">AbrB/MazE/SpoVT family DNA-binding domain-containing protein</fullName>
    </submittedName>
</protein>
<evidence type="ECO:0000313" key="2">
    <source>
        <dbReference type="EMBL" id="XDU62304.1"/>
    </source>
</evidence>
<dbReference type="SMART" id="SM00966">
    <property type="entry name" value="SpoVT_AbrB"/>
    <property type="match status" value="1"/>
</dbReference>
<dbReference type="NCBIfam" id="TIGR01439">
    <property type="entry name" value="lp_hng_hel_AbrB"/>
    <property type="match status" value="1"/>
</dbReference>
<feature type="domain" description="SpoVT-AbrB" evidence="1">
    <location>
        <begin position="13"/>
        <end position="59"/>
    </location>
</feature>
<dbReference type="PANTHER" id="PTHR34860">
    <property type="entry name" value="REPRESSOR-LIKE PROTEIN SSO7C3"/>
    <property type="match status" value="1"/>
</dbReference>
<dbReference type="AlphaFoldDB" id="A0AB39V4K8"/>
<dbReference type="InterPro" id="IPR007159">
    <property type="entry name" value="SpoVT-AbrB_dom"/>
</dbReference>
<name>A0AB39V4K8_9FUSO</name>
<dbReference type="Pfam" id="PF04014">
    <property type="entry name" value="MazE_antitoxin"/>
    <property type="match status" value="1"/>
</dbReference>
<organism evidence="2">
    <name type="scientific">Leptotrichia alba</name>
    <dbReference type="NCBI Taxonomy" id="3239304"/>
    <lineage>
        <taxon>Bacteria</taxon>
        <taxon>Fusobacteriati</taxon>
        <taxon>Fusobacteriota</taxon>
        <taxon>Fusobacteriia</taxon>
        <taxon>Fusobacteriales</taxon>
        <taxon>Leptotrichiaceae</taxon>
        <taxon>Leptotrichia</taxon>
    </lineage>
</organism>
<dbReference type="RefSeq" id="WP_369716014.1">
    <property type="nucleotide sequence ID" value="NZ_CP165647.1"/>
</dbReference>
<reference evidence="2" key="1">
    <citation type="submission" date="2024-07" db="EMBL/GenBank/DDBJ databases">
        <authorList>
            <person name="Li X.-J."/>
            <person name="Wang X."/>
        </authorList>
    </citation>
    <scope>NUCLEOTIDE SEQUENCE</scope>
    <source>
        <strain evidence="2">HSP-536</strain>
    </source>
</reference>
<dbReference type="Gene3D" id="2.10.260.10">
    <property type="match status" value="1"/>
</dbReference>
<dbReference type="GO" id="GO:0003677">
    <property type="term" value="F:DNA binding"/>
    <property type="evidence" value="ECO:0007669"/>
    <property type="project" value="UniProtKB-KW"/>
</dbReference>
<keyword evidence="2" id="KW-0238">DNA-binding</keyword>
<evidence type="ECO:0000259" key="1">
    <source>
        <dbReference type="SMART" id="SM00966"/>
    </source>
</evidence>
<accession>A0AB39V4K8</accession>
<proteinExistence type="predicted"/>